<accession>A0A066VB37</accession>
<evidence type="ECO:0008006" key="3">
    <source>
        <dbReference type="Google" id="ProtNLM"/>
    </source>
</evidence>
<name>A0A066VB37_TILAU</name>
<evidence type="ECO:0000313" key="1">
    <source>
        <dbReference type="EMBL" id="KDN38947.1"/>
    </source>
</evidence>
<reference evidence="1 2" key="1">
    <citation type="submission" date="2014-05" db="EMBL/GenBank/DDBJ databases">
        <title>Draft genome sequence of a rare smut relative, Tilletiaria anomala UBC 951.</title>
        <authorList>
            <consortium name="DOE Joint Genome Institute"/>
            <person name="Toome M."/>
            <person name="Kuo A."/>
            <person name="Henrissat B."/>
            <person name="Lipzen A."/>
            <person name="Tritt A."/>
            <person name="Yoshinaga Y."/>
            <person name="Zane M."/>
            <person name="Barry K."/>
            <person name="Grigoriev I.V."/>
            <person name="Spatafora J.W."/>
            <person name="Aimea M.C."/>
        </authorList>
    </citation>
    <scope>NUCLEOTIDE SEQUENCE [LARGE SCALE GENOMIC DNA]</scope>
    <source>
        <strain evidence="1 2">UBC 951</strain>
    </source>
</reference>
<dbReference type="AlphaFoldDB" id="A0A066VB37"/>
<dbReference type="HOGENOM" id="CLU_1448679_0_0_1"/>
<gene>
    <name evidence="1" type="ORF">K437DRAFT_19493</name>
</gene>
<organism evidence="1 2">
    <name type="scientific">Tilletiaria anomala (strain ATCC 24038 / CBS 436.72 / UBC 951)</name>
    <dbReference type="NCBI Taxonomy" id="1037660"/>
    <lineage>
        <taxon>Eukaryota</taxon>
        <taxon>Fungi</taxon>
        <taxon>Dikarya</taxon>
        <taxon>Basidiomycota</taxon>
        <taxon>Ustilaginomycotina</taxon>
        <taxon>Exobasidiomycetes</taxon>
        <taxon>Georgefischeriales</taxon>
        <taxon>Tilletiariaceae</taxon>
        <taxon>Tilletiaria</taxon>
    </lineage>
</organism>
<dbReference type="Proteomes" id="UP000027361">
    <property type="component" value="Unassembled WGS sequence"/>
</dbReference>
<proteinExistence type="predicted"/>
<evidence type="ECO:0000313" key="2">
    <source>
        <dbReference type="Proteomes" id="UP000027361"/>
    </source>
</evidence>
<dbReference type="EMBL" id="JMSN01000111">
    <property type="protein sequence ID" value="KDN38947.1"/>
    <property type="molecule type" value="Genomic_DNA"/>
</dbReference>
<sequence length="187" mass="20515">MPRLEYSRKSPEMLHVSGLGNVSKREFESPAHFDEEVATFFGGPSCVRSVRGLWEFKASPRLKGIYFDFDSPQTAREVCARGNGLEFEGQRLRLEFKGTGPTAAPNPGLLGGSVAAPGLGGRQSFRKIRFDAPQKVVNLRFISPPDGGEFDVRDLSPFNTAAEPDGRYHVSKLVSSARRSRGEHSAC</sequence>
<keyword evidence="2" id="KW-1185">Reference proteome</keyword>
<dbReference type="RefSeq" id="XP_013240864.1">
    <property type="nucleotide sequence ID" value="XM_013385410.1"/>
</dbReference>
<dbReference type="InParanoid" id="A0A066VB37"/>
<comment type="caution">
    <text evidence="1">The sequence shown here is derived from an EMBL/GenBank/DDBJ whole genome shotgun (WGS) entry which is preliminary data.</text>
</comment>
<dbReference type="GeneID" id="25262025"/>
<protein>
    <recommendedName>
        <fullName evidence="3">RRM domain-containing protein</fullName>
    </recommendedName>
</protein>